<dbReference type="Pfam" id="PF08544">
    <property type="entry name" value="GHMP_kinases_C"/>
    <property type="match status" value="1"/>
</dbReference>
<reference evidence="13" key="1">
    <citation type="submission" date="2017-03" db="EMBL/GenBank/DDBJ databases">
        <authorList>
            <person name="Lund M.B."/>
        </authorList>
    </citation>
    <scope>NUCLEOTIDE SEQUENCE [LARGE SCALE GENOMIC DNA]</scope>
</reference>
<feature type="binding site" evidence="9">
    <location>
        <begin position="104"/>
        <end position="114"/>
    </location>
    <ligand>
        <name>ATP</name>
        <dbReference type="ChEBI" id="CHEBI:30616"/>
    </ligand>
</feature>
<dbReference type="AlphaFoldDB" id="A0A2A6FPK1"/>
<evidence type="ECO:0000259" key="11">
    <source>
        <dbReference type="Pfam" id="PF08544"/>
    </source>
</evidence>
<dbReference type="GO" id="GO:0019288">
    <property type="term" value="P:isopentenyl diphosphate biosynthetic process, methylerythritol 4-phosphate pathway"/>
    <property type="evidence" value="ECO:0007669"/>
    <property type="project" value="UniProtKB-UniRule"/>
</dbReference>
<dbReference type="HAMAP" id="MF_00061">
    <property type="entry name" value="IspE"/>
    <property type="match status" value="1"/>
</dbReference>
<dbReference type="EC" id="2.7.1.148" evidence="2 9"/>
<dbReference type="InterPro" id="IPR020568">
    <property type="entry name" value="Ribosomal_Su5_D2-typ_SF"/>
</dbReference>
<keyword evidence="7 9" id="KW-0067">ATP-binding</keyword>
<dbReference type="InterPro" id="IPR036554">
    <property type="entry name" value="GHMP_kinase_C_sf"/>
</dbReference>
<evidence type="ECO:0000256" key="5">
    <source>
        <dbReference type="ARBA" id="ARBA00022741"/>
    </source>
</evidence>
<dbReference type="SUPFAM" id="SSF54211">
    <property type="entry name" value="Ribosomal protein S5 domain 2-like"/>
    <property type="match status" value="1"/>
</dbReference>
<evidence type="ECO:0000256" key="6">
    <source>
        <dbReference type="ARBA" id="ARBA00022777"/>
    </source>
</evidence>
<dbReference type="InterPro" id="IPR014721">
    <property type="entry name" value="Ribsml_uS5_D2-typ_fold_subgr"/>
</dbReference>
<dbReference type="Gene3D" id="3.30.70.890">
    <property type="entry name" value="GHMP kinase, C-terminal domain"/>
    <property type="match status" value="1"/>
</dbReference>
<comment type="caution">
    <text evidence="12">The sequence shown here is derived from an EMBL/GenBank/DDBJ whole genome shotgun (WGS) entry which is preliminary data.</text>
</comment>
<dbReference type="InterPro" id="IPR006204">
    <property type="entry name" value="GHMP_kinase_N_dom"/>
</dbReference>
<evidence type="ECO:0000256" key="7">
    <source>
        <dbReference type="ARBA" id="ARBA00022840"/>
    </source>
</evidence>
<dbReference type="NCBIfam" id="NF002870">
    <property type="entry name" value="PRK03188.1"/>
    <property type="match status" value="1"/>
</dbReference>
<dbReference type="UniPathway" id="UPA00056">
    <property type="reaction ID" value="UER00094"/>
</dbReference>
<dbReference type="SUPFAM" id="SSF55060">
    <property type="entry name" value="GHMP Kinase, C-terminal domain"/>
    <property type="match status" value="1"/>
</dbReference>
<feature type="active site" evidence="9">
    <location>
        <position position="146"/>
    </location>
</feature>
<dbReference type="InterPro" id="IPR013750">
    <property type="entry name" value="GHMP_kinase_C_dom"/>
</dbReference>
<evidence type="ECO:0000256" key="4">
    <source>
        <dbReference type="ARBA" id="ARBA00022679"/>
    </source>
</evidence>
<comment type="pathway">
    <text evidence="9">Isoprenoid biosynthesis; isopentenyl diphosphate biosynthesis via DXP pathway; isopentenyl diphosphate from 1-deoxy-D-xylulose 5-phosphate: step 3/6.</text>
</comment>
<dbReference type="InterPro" id="IPR004424">
    <property type="entry name" value="IspE"/>
</dbReference>
<dbReference type="Gene3D" id="3.30.230.10">
    <property type="match status" value="1"/>
</dbReference>
<keyword evidence="6 9" id="KW-0418">Kinase</keyword>
<comment type="similarity">
    <text evidence="1 9">Belongs to the GHMP kinase family. IspE subfamily.</text>
</comment>
<sequence length="308" mass="31875">MSLSVASPTVCVWAPGKVNVLLRVGPVESSGYHEIATIFQAVSLYEEVRASRADTVTVTFEGDDIDTSGLVVDDTNLAIRAARAVAAHTGVTEGVRLEIHKRVPIAGGMGGGSADAAATLVACDELWGTHIPKDDLYDIAATLGADVPFALSGGTAMGTGRGDLLSPVLSSGEFHWVLAVAEFGLSTSDIYRECDALRAQSGAEIPENLDIDKRVLQALRSGDPVQLAEVLHNDLQEAALHKAPGLRGILDLGQKHGALAGLVSGSGPTIAFLAEDKHAAIGVQVALSAARLNVIRVKAPAPGARVLS</sequence>
<keyword evidence="5 9" id="KW-0547">Nucleotide-binding</keyword>
<evidence type="ECO:0000256" key="9">
    <source>
        <dbReference type="HAMAP-Rule" id="MF_00061"/>
    </source>
</evidence>
<evidence type="ECO:0000256" key="8">
    <source>
        <dbReference type="ARBA" id="ARBA00032554"/>
    </source>
</evidence>
<proteinExistence type="inferred from homology"/>
<dbReference type="PANTHER" id="PTHR43527">
    <property type="entry name" value="4-DIPHOSPHOCYTIDYL-2-C-METHYL-D-ERYTHRITOL KINASE, CHLOROPLASTIC"/>
    <property type="match status" value="1"/>
</dbReference>
<organism evidence="12 13">
    <name type="scientific">Candidatus Lumbricidiphila eiseniae</name>
    <dbReference type="NCBI Taxonomy" id="1969409"/>
    <lineage>
        <taxon>Bacteria</taxon>
        <taxon>Bacillati</taxon>
        <taxon>Actinomycetota</taxon>
        <taxon>Actinomycetes</taxon>
        <taxon>Micrococcales</taxon>
        <taxon>Microbacteriaceae</taxon>
        <taxon>Candidatus Lumbricidiphila</taxon>
    </lineage>
</organism>
<feature type="domain" description="GHMP kinase N-terminal" evidence="10">
    <location>
        <begin position="76"/>
        <end position="154"/>
    </location>
</feature>
<keyword evidence="9" id="KW-0414">Isoprene biosynthesis</keyword>
<dbReference type="PANTHER" id="PTHR43527:SF2">
    <property type="entry name" value="4-DIPHOSPHOCYTIDYL-2-C-METHYL-D-ERYTHRITOL KINASE, CHLOROPLASTIC"/>
    <property type="match status" value="1"/>
</dbReference>
<evidence type="ECO:0000256" key="1">
    <source>
        <dbReference type="ARBA" id="ARBA00009684"/>
    </source>
</evidence>
<dbReference type="PIRSF" id="PIRSF010376">
    <property type="entry name" value="IspE"/>
    <property type="match status" value="1"/>
</dbReference>
<name>A0A2A6FPK1_9MICO</name>
<dbReference type="Pfam" id="PF00288">
    <property type="entry name" value="GHMP_kinases_N"/>
    <property type="match status" value="1"/>
</dbReference>
<evidence type="ECO:0000313" key="13">
    <source>
        <dbReference type="Proteomes" id="UP000219994"/>
    </source>
</evidence>
<dbReference type="GO" id="GO:0005524">
    <property type="term" value="F:ATP binding"/>
    <property type="evidence" value="ECO:0007669"/>
    <property type="project" value="UniProtKB-UniRule"/>
</dbReference>
<gene>
    <name evidence="9" type="primary">ispE</name>
    <name evidence="12" type="ORF">B5766_09485</name>
</gene>
<comment type="function">
    <text evidence="9">Catalyzes the phosphorylation of the position 2 hydroxy group of 4-diphosphocytidyl-2C-methyl-D-erythritol.</text>
</comment>
<keyword evidence="4 9" id="KW-0808">Transferase</keyword>
<dbReference type="Proteomes" id="UP000219994">
    <property type="component" value="Unassembled WGS sequence"/>
</dbReference>
<feature type="domain" description="GHMP kinase C-terminal" evidence="11">
    <location>
        <begin position="216"/>
        <end position="289"/>
    </location>
</feature>
<dbReference type="GO" id="GO:0050515">
    <property type="term" value="F:4-(cytidine 5'-diphospho)-2-C-methyl-D-erythritol kinase activity"/>
    <property type="evidence" value="ECO:0007669"/>
    <property type="project" value="UniProtKB-UniRule"/>
</dbReference>
<protein>
    <recommendedName>
        <fullName evidence="3 9">4-diphosphocytidyl-2-C-methyl-D-erythritol kinase</fullName>
        <shortName evidence="9">CMK</shortName>
        <ecNumber evidence="2 9">2.7.1.148</ecNumber>
    </recommendedName>
    <alternativeName>
        <fullName evidence="8 9">4-(cytidine-5'-diphospho)-2-C-methyl-D-erythritol kinase</fullName>
    </alternativeName>
</protein>
<feature type="active site" evidence="9">
    <location>
        <position position="17"/>
    </location>
</feature>
<evidence type="ECO:0000256" key="3">
    <source>
        <dbReference type="ARBA" id="ARBA00017473"/>
    </source>
</evidence>
<dbReference type="NCBIfam" id="TIGR00154">
    <property type="entry name" value="ispE"/>
    <property type="match status" value="1"/>
</dbReference>
<dbReference type="GO" id="GO:0016114">
    <property type="term" value="P:terpenoid biosynthetic process"/>
    <property type="evidence" value="ECO:0007669"/>
    <property type="project" value="UniProtKB-UniRule"/>
</dbReference>
<evidence type="ECO:0000256" key="2">
    <source>
        <dbReference type="ARBA" id="ARBA00012052"/>
    </source>
</evidence>
<accession>A0A2A6FPK1</accession>
<evidence type="ECO:0000259" key="10">
    <source>
        <dbReference type="Pfam" id="PF00288"/>
    </source>
</evidence>
<evidence type="ECO:0000313" key="12">
    <source>
        <dbReference type="EMBL" id="PDQ34812.1"/>
    </source>
</evidence>
<comment type="catalytic activity">
    <reaction evidence="9">
        <text>4-CDP-2-C-methyl-D-erythritol + ATP = 4-CDP-2-C-methyl-D-erythritol 2-phosphate + ADP + H(+)</text>
        <dbReference type="Rhea" id="RHEA:18437"/>
        <dbReference type="ChEBI" id="CHEBI:15378"/>
        <dbReference type="ChEBI" id="CHEBI:30616"/>
        <dbReference type="ChEBI" id="CHEBI:57823"/>
        <dbReference type="ChEBI" id="CHEBI:57919"/>
        <dbReference type="ChEBI" id="CHEBI:456216"/>
        <dbReference type="EC" id="2.7.1.148"/>
    </reaction>
</comment>
<dbReference type="EMBL" id="NAEP01000045">
    <property type="protein sequence ID" value="PDQ34812.1"/>
    <property type="molecule type" value="Genomic_DNA"/>
</dbReference>